<dbReference type="SUPFAM" id="SSF47819">
    <property type="entry name" value="HRDC-like"/>
    <property type="match status" value="1"/>
</dbReference>
<dbReference type="Gene3D" id="3.40.50.300">
    <property type="entry name" value="P-loop containing nucleotide triphosphate hydrolases"/>
    <property type="match status" value="2"/>
</dbReference>
<comment type="subcellular location">
    <subcellularLocation>
        <location evidence="1 11">Nucleus</location>
    </subcellularLocation>
</comment>
<dbReference type="GO" id="GO:0009378">
    <property type="term" value="F:four-way junction helicase activity"/>
    <property type="evidence" value="ECO:0007669"/>
    <property type="project" value="TreeGrafter"/>
</dbReference>
<comment type="catalytic activity">
    <reaction evidence="10 11">
        <text>Couples ATP hydrolysis with the unwinding of duplex DNA by translocating in the 3'-5' direction.</text>
        <dbReference type="EC" id="5.6.2.4"/>
    </reaction>
</comment>
<evidence type="ECO:0000256" key="11">
    <source>
        <dbReference type="RuleBase" id="RU364117"/>
    </source>
</evidence>
<feature type="compositionally biased region" description="Basic and acidic residues" evidence="12">
    <location>
        <begin position="17"/>
        <end position="27"/>
    </location>
</feature>
<dbReference type="Gene3D" id="1.10.150.80">
    <property type="entry name" value="HRDC domain"/>
    <property type="match status" value="1"/>
</dbReference>
<evidence type="ECO:0000256" key="12">
    <source>
        <dbReference type="SAM" id="MobiDB-lite"/>
    </source>
</evidence>
<dbReference type="PROSITE" id="PS51192">
    <property type="entry name" value="HELICASE_ATP_BIND_1"/>
    <property type="match status" value="1"/>
</dbReference>
<dbReference type="Pfam" id="PF00270">
    <property type="entry name" value="DEAD"/>
    <property type="match status" value="1"/>
</dbReference>
<feature type="domain" description="Helicase ATP-binding" evidence="14">
    <location>
        <begin position="71"/>
        <end position="246"/>
    </location>
</feature>
<dbReference type="InterPro" id="IPR002121">
    <property type="entry name" value="HRDC_dom"/>
</dbReference>
<dbReference type="AlphaFoldDB" id="A0A7S2WR43"/>
<dbReference type="InterPro" id="IPR001650">
    <property type="entry name" value="Helicase_C-like"/>
</dbReference>
<dbReference type="Pfam" id="PF00271">
    <property type="entry name" value="Helicase_C"/>
    <property type="match status" value="1"/>
</dbReference>
<evidence type="ECO:0000256" key="8">
    <source>
        <dbReference type="ARBA" id="ARBA00023235"/>
    </source>
</evidence>
<dbReference type="GO" id="GO:0005737">
    <property type="term" value="C:cytoplasm"/>
    <property type="evidence" value="ECO:0007669"/>
    <property type="project" value="TreeGrafter"/>
</dbReference>
<dbReference type="Gene3D" id="1.10.10.10">
    <property type="entry name" value="Winged helix-like DNA-binding domain superfamily/Winged helix DNA-binding domain"/>
    <property type="match status" value="1"/>
</dbReference>
<evidence type="ECO:0000313" key="16">
    <source>
        <dbReference type="EMBL" id="CAD9701250.1"/>
    </source>
</evidence>
<dbReference type="InterPro" id="IPR032284">
    <property type="entry name" value="RecQ_Zn-bd"/>
</dbReference>
<proteinExistence type="inferred from homology"/>
<dbReference type="SMART" id="SM00490">
    <property type="entry name" value="HELICc"/>
    <property type="match status" value="1"/>
</dbReference>
<evidence type="ECO:0000259" key="15">
    <source>
        <dbReference type="PROSITE" id="PS51194"/>
    </source>
</evidence>
<dbReference type="SMART" id="SM00487">
    <property type="entry name" value="DEXDc"/>
    <property type="match status" value="1"/>
</dbReference>
<keyword evidence="5 11" id="KW-0347">Helicase</keyword>
<feature type="region of interest" description="Disordered" evidence="12">
    <location>
        <begin position="582"/>
        <end position="687"/>
    </location>
</feature>
<dbReference type="GO" id="GO:0005524">
    <property type="term" value="F:ATP binding"/>
    <property type="evidence" value="ECO:0007669"/>
    <property type="project" value="UniProtKB-KW"/>
</dbReference>
<dbReference type="GO" id="GO:0005634">
    <property type="term" value="C:nucleus"/>
    <property type="evidence" value="ECO:0007669"/>
    <property type="project" value="UniProtKB-SubCell"/>
</dbReference>
<dbReference type="EC" id="5.6.2.4" evidence="11"/>
<dbReference type="NCBIfam" id="TIGR00614">
    <property type="entry name" value="recQ_fam"/>
    <property type="match status" value="1"/>
</dbReference>
<keyword evidence="6 11" id="KW-0067">ATP-binding</keyword>
<keyword evidence="8" id="KW-0413">Isomerase</keyword>
<evidence type="ECO:0000256" key="2">
    <source>
        <dbReference type="ARBA" id="ARBA00005446"/>
    </source>
</evidence>
<dbReference type="InterPro" id="IPR044876">
    <property type="entry name" value="HRDC_dom_sf"/>
</dbReference>
<feature type="region of interest" description="Disordered" evidence="12">
    <location>
        <begin position="1"/>
        <end position="27"/>
    </location>
</feature>
<evidence type="ECO:0000256" key="7">
    <source>
        <dbReference type="ARBA" id="ARBA00023125"/>
    </source>
</evidence>
<dbReference type="InterPro" id="IPR004589">
    <property type="entry name" value="DNA_helicase_ATP-dep_RecQ"/>
</dbReference>
<evidence type="ECO:0000256" key="9">
    <source>
        <dbReference type="ARBA" id="ARBA00023242"/>
    </source>
</evidence>
<protein>
    <recommendedName>
        <fullName evidence="11">ATP-dependent DNA helicase</fullName>
        <ecNumber evidence="11">5.6.2.4</ecNumber>
    </recommendedName>
</protein>
<evidence type="ECO:0000256" key="6">
    <source>
        <dbReference type="ARBA" id="ARBA00022840"/>
    </source>
</evidence>
<name>A0A7S2WR43_9STRA</name>
<evidence type="ECO:0000259" key="13">
    <source>
        <dbReference type="PROSITE" id="PS50967"/>
    </source>
</evidence>
<feature type="domain" description="Helicase C-terminal" evidence="15">
    <location>
        <begin position="270"/>
        <end position="431"/>
    </location>
</feature>
<evidence type="ECO:0000256" key="3">
    <source>
        <dbReference type="ARBA" id="ARBA00022741"/>
    </source>
</evidence>
<dbReference type="EMBL" id="HBHK01022977">
    <property type="protein sequence ID" value="CAD9701250.1"/>
    <property type="molecule type" value="Transcribed_RNA"/>
</dbReference>
<dbReference type="Pfam" id="PF00570">
    <property type="entry name" value="HRDC"/>
    <property type="match status" value="1"/>
</dbReference>
<comment type="catalytic activity">
    <reaction evidence="11">
        <text>ATP + H2O = ADP + phosphate + H(+)</text>
        <dbReference type="Rhea" id="RHEA:13065"/>
        <dbReference type="ChEBI" id="CHEBI:15377"/>
        <dbReference type="ChEBI" id="CHEBI:15378"/>
        <dbReference type="ChEBI" id="CHEBI:30616"/>
        <dbReference type="ChEBI" id="CHEBI:43474"/>
        <dbReference type="ChEBI" id="CHEBI:456216"/>
    </reaction>
</comment>
<dbReference type="GO" id="GO:0000724">
    <property type="term" value="P:double-strand break repair via homologous recombination"/>
    <property type="evidence" value="ECO:0007669"/>
    <property type="project" value="TreeGrafter"/>
</dbReference>
<dbReference type="Pfam" id="PF16124">
    <property type="entry name" value="RecQ_Zn_bind"/>
    <property type="match status" value="1"/>
</dbReference>
<gene>
    <name evidence="16" type="ORF">QSP1433_LOCUS14520</name>
</gene>
<dbReference type="GO" id="GO:0043138">
    <property type="term" value="F:3'-5' DNA helicase activity"/>
    <property type="evidence" value="ECO:0007669"/>
    <property type="project" value="UniProtKB-EC"/>
</dbReference>
<evidence type="ECO:0000256" key="1">
    <source>
        <dbReference type="ARBA" id="ARBA00004123"/>
    </source>
</evidence>
<evidence type="ECO:0000259" key="14">
    <source>
        <dbReference type="PROSITE" id="PS51192"/>
    </source>
</evidence>
<dbReference type="InterPro" id="IPR027417">
    <property type="entry name" value="P-loop_NTPase"/>
</dbReference>
<dbReference type="GO" id="GO:0016787">
    <property type="term" value="F:hydrolase activity"/>
    <property type="evidence" value="ECO:0007669"/>
    <property type="project" value="UniProtKB-KW"/>
</dbReference>
<feature type="domain" description="HRDC" evidence="13">
    <location>
        <begin position="683"/>
        <end position="765"/>
    </location>
</feature>
<dbReference type="FunFam" id="3.40.50.300:FF:000296">
    <property type="entry name" value="ATP-dependent DNA helicase RecQ"/>
    <property type="match status" value="1"/>
</dbReference>
<dbReference type="PROSITE" id="PS51194">
    <property type="entry name" value="HELICASE_CTER"/>
    <property type="match status" value="1"/>
</dbReference>
<keyword evidence="7" id="KW-0238">DNA-binding</keyword>
<dbReference type="CDD" id="cd18794">
    <property type="entry name" value="SF2_C_RecQ"/>
    <property type="match status" value="1"/>
</dbReference>
<dbReference type="SUPFAM" id="SSF52540">
    <property type="entry name" value="P-loop containing nucleoside triphosphate hydrolases"/>
    <property type="match status" value="2"/>
</dbReference>
<dbReference type="CDD" id="cd17920">
    <property type="entry name" value="DEXHc_RecQ"/>
    <property type="match status" value="1"/>
</dbReference>
<dbReference type="InterPro" id="IPR014001">
    <property type="entry name" value="Helicase_ATP-bd"/>
</dbReference>
<dbReference type="GO" id="GO:0005694">
    <property type="term" value="C:chromosome"/>
    <property type="evidence" value="ECO:0007669"/>
    <property type="project" value="TreeGrafter"/>
</dbReference>
<keyword evidence="3 11" id="KW-0547">Nucleotide-binding</keyword>
<keyword evidence="4 11" id="KW-0378">Hydrolase</keyword>
<sequence length="774" mass="86746">MSTQELDVAHQRCNPGRRNDISEPHKSEELTKIENTLEENSKNSFDWNCVYGLNQRYFGYHAFRPGQRSAIHATVTGHDAFIVMPTGGGKSLCYQIPALVIKGITIVVSPLVSLIQDQVHQLTSRGIHASCLMGQGQQSQEDYFHIINMMRSGALSLLYVTPEKLAQSGSFLNELKSLDASGLLNRFVVDEAHCVSQWGHDFRNDYLKLGSLRGLFPKVPILALTATANKLVMEDVVRLLCLRSPKIVKLSFNRPNLIYYVHKKGSYKNAIDRLVNYIRGGNRRSQCGVVYCFSRKECEDVARELQNALGNIVTFYHAGIEDSAEKASRQALWTDNKVRIIVATIAFGMGIDKPDVRYVVHFTMPKSITNFYQESGRAGRDGQVSECHLYYSYGDKRKLEKMIKNDGAPYGMQRSSGGNERKKNLQLQNLNRMTQFCMNDVDCRRKLILEYFGESFPRAACNNTCDNCATPVVHETIDATGVAKAMVATLKTYTAKHTKPITLNSLVKTLKGSKGAIPSMPGGQFSQWKLDDLTRVAHQITMNGILDEYEAKSGHSKFHNVYIQLGENAGKFSRSEMEPIKIVKSSGRADTPVERNKKRSQSRASSTSERLTHRRTLPAMQLKTQERTLSLPPSRRESSSSSTSRGQSSSEHFGGNMSPVPSIPPVTKRARPHGRWPNTQNHDEDKSKLLKKLKNLNQVIANRNGKRTKPHLIFTDQVLEDFSNWIPTTLEEMELVPQATPKKVREYGASIVDYIGMFLDSCGVDTTGLSPIKA</sequence>
<keyword evidence="9 11" id="KW-0539">Nucleus</keyword>
<dbReference type="PANTHER" id="PTHR13710">
    <property type="entry name" value="DNA HELICASE RECQ FAMILY MEMBER"/>
    <property type="match status" value="1"/>
</dbReference>
<evidence type="ECO:0000256" key="10">
    <source>
        <dbReference type="ARBA" id="ARBA00034617"/>
    </source>
</evidence>
<dbReference type="FunFam" id="3.40.50.300:FF:000340">
    <property type="entry name" value="Bloom syndrome, RecQ helicase"/>
    <property type="match status" value="1"/>
</dbReference>
<evidence type="ECO:0000256" key="4">
    <source>
        <dbReference type="ARBA" id="ARBA00022801"/>
    </source>
</evidence>
<dbReference type="InterPro" id="IPR036388">
    <property type="entry name" value="WH-like_DNA-bd_sf"/>
</dbReference>
<dbReference type="InterPro" id="IPR010997">
    <property type="entry name" value="HRDC-like_sf"/>
</dbReference>
<comment type="similarity">
    <text evidence="2 11">Belongs to the helicase family. RecQ subfamily.</text>
</comment>
<feature type="compositionally biased region" description="Low complexity" evidence="12">
    <location>
        <begin position="627"/>
        <end position="651"/>
    </location>
</feature>
<dbReference type="InterPro" id="IPR011545">
    <property type="entry name" value="DEAD/DEAH_box_helicase_dom"/>
</dbReference>
<dbReference type="PANTHER" id="PTHR13710:SF153">
    <property type="entry name" value="RECQ-LIKE DNA HELICASE BLM"/>
    <property type="match status" value="1"/>
</dbReference>
<dbReference type="PROSITE" id="PS50967">
    <property type="entry name" value="HRDC"/>
    <property type="match status" value="1"/>
</dbReference>
<organism evidence="16">
    <name type="scientific">Mucochytrium quahogii</name>
    <dbReference type="NCBI Taxonomy" id="96639"/>
    <lineage>
        <taxon>Eukaryota</taxon>
        <taxon>Sar</taxon>
        <taxon>Stramenopiles</taxon>
        <taxon>Bigyra</taxon>
        <taxon>Labyrinthulomycetes</taxon>
        <taxon>Thraustochytrida</taxon>
        <taxon>Thraustochytriidae</taxon>
        <taxon>Mucochytrium</taxon>
    </lineage>
</organism>
<reference evidence="16" key="1">
    <citation type="submission" date="2021-01" db="EMBL/GenBank/DDBJ databases">
        <authorList>
            <person name="Corre E."/>
            <person name="Pelletier E."/>
            <person name="Niang G."/>
            <person name="Scheremetjew M."/>
            <person name="Finn R."/>
            <person name="Kale V."/>
            <person name="Holt S."/>
            <person name="Cochrane G."/>
            <person name="Meng A."/>
            <person name="Brown T."/>
            <person name="Cohen L."/>
        </authorList>
    </citation>
    <scope>NUCLEOTIDE SEQUENCE</scope>
    <source>
        <strain evidence="16">NY070348D</strain>
    </source>
</reference>
<dbReference type="GO" id="GO:0003677">
    <property type="term" value="F:DNA binding"/>
    <property type="evidence" value="ECO:0007669"/>
    <property type="project" value="UniProtKB-KW"/>
</dbReference>
<evidence type="ECO:0000256" key="5">
    <source>
        <dbReference type="ARBA" id="ARBA00022806"/>
    </source>
</evidence>
<accession>A0A7S2WR43</accession>